<evidence type="ECO:0008006" key="3">
    <source>
        <dbReference type="Google" id="ProtNLM"/>
    </source>
</evidence>
<comment type="caution">
    <text evidence="1">The sequence shown here is derived from an EMBL/GenBank/DDBJ whole genome shotgun (WGS) entry which is preliminary data.</text>
</comment>
<dbReference type="RefSeq" id="WP_079423235.1">
    <property type="nucleotide sequence ID" value="NZ_MZGV01000014.1"/>
</dbReference>
<organism evidence="1 2">
    <name type="scientific">Clostridium oryzae</name>
    <dbReference type="NCBI Taxonomy" id="1450648"/>
    <lineage>
        <taxon>Bacteria</taxon>
        <taxon>Bacillati</taxon>
        <taxon>Bacillota</taxon>
        <taxon>Clostridia</taxon>
        <taxon>Eubacteriales</taxon>
        <taxon>Clostridiaceae</taxon>
        <taxon>Clostridium</taxon>
    </lineage>
</organism>
<sequence length="266" mass="31151">MMRNNKIEISNEEGANVMELRAKIGRNDLCYCGSGKKYKNCCLKKDQEEERMEQLFEQAEAVSDKYFSVKEYIELSGYPVVRFDFFLLEILNITGSTLYRYNKTSSSKNKSIIRKLYSYSKGFYKECLTCKNKCIKMPLKRIDFKSLIDKGLDIEELPKGLQERTAMNFFYIEFINGFAFELQEELSGQLDEETTYEIASLVYETLINYVADNCTRQCNNECIIEHDKNGYCKFCTFGSKKLPCPERKEISYETIKASETDMEHEY</sequence>
<keyword evidence="2" id="KW-1185">Reference proteome</keyword>
<reference evidence="1 2" key="1">
    <citation type="submission" date="2017-03" db="EMBL/GenBank/DDBJ databases">
        <title>Genome sequence of Clostridium oryzae DSM 28571.</title>
        <authorList>
            <person name="Poehlein A."/>
            <person name="Daniel R."/>
        </authorList>
    </citation>
    <scope>NUCLEOTIDE SEQUENCE [LARGE SCALE GENOMIC DNA]</scope>
    <source>
        <strain evidence="1 2">DSM 28571</strain>
    </source>
</reference>
<name>A0A1V4IRM0_9CLOT</name>
<dbReference type="Pfam" id="PF02810">
    <property type="entry name" value="SEC-C"/>
    <property type="match status" value="1"/>
</dbReference>
<dbReference type="InterPro" id="IPR004027">
    <property type="entry name" value="SEC_C_motif"/>
</dbReference>
<dbReference type="Proteomes" id="UP000190080">
    <property type="component" value="Unassembled WGS sequence"/>
</dbReference>
<dbReference type="Gene3D" id="3.10.450.50">
    <property type="match status" value="1"/>
</dbReference>
<protein>
    <recommendedName>
        <fullName evidence="3">SEC-C motif protein</fullName>
    </recommendedName>
</protein>
<dbReference type="OrthoDB" id="9810361at2"/>
<evidence type="ECO:0000313" key="2">
    <source>
        <dbReference type="Proteomes" id="UP000190080"/>
    </source>
</evidence>
<dbReference type="SUPFAM" id="SSF103642">
    <property type="entry name" value="Sec-C motif"/>
    <property type="match status" value="1"/>
</dbReference>
<gene>
    <name evidence="1" type="ORF">CLORY_16830</name>
</gene>
<accession>A0A1V4IRM0</accession>
<evidence type="ECO:0000313" key="1">
    <source>
        <dbReference type="EMBL" id="OPJ62553.1"/>
    </source>
</evidence>
<dbReference type="EMBL" id="MZGV01000014">
    <property type="protein sequence ID" value="OPJ62553.1"/>
    <property type="molecule type" value="Genomic_DNA"/>
</dbReference>
<dbReference type="AlphaFoldDB" id="A0A1V4IRM0"/>
<proteinExistence type="predicted"/>